<proteinExistence type="predicted"/>
<protein>
    <submittedName>
        <fullName evidence="1">Uncharacterized protein</fullName>
    </submittedName>
</protein>
<dbReference type="AlphaFoldDB" id="A0A9W9Y0S7"/>
<evidence type="ECO:0000313" key="1">
    <source>
        <dbReference type="EMBL" id="KAJ5513701.1"/>
    </source>
</evidence>
<dbReference type="Proteomes" id="UP001149954">
    <property type="component" value="Unassembled WGS sequence"/>
</dbReference>
<sequence>MAYARTGIQSDSGWSHQMDDLSYVLTPRNSSSANSSFDLPSPPNAQSVAVIRQLGNRGTHCWAYWDSWKLPPTVVKWVSTSKHHIEKERVVNINTTKLNYENAIHQRASTIALPGDSSELSLSTANPSPIVTAVIYIFTDPA</sequence>
<comment type="caution">
    <text evidence="1">The sequence shown here is derived from an EMBL/GenBank/DDBJ whole genome shotgun (WGS) entry which is preliminary data.</text>
</comment>
<reference evidence="1" key="1">
    <citation type="submission" date="2022-12" db="EMBL/GenBank/DDBJ databases">
        <authorList>
            <person name="Petersen C."/>
        </authorList>
    </citation>
    <scope>NUCLEOTIDE SEQUENCE</scope>
    <source>
        <strain evidence="1">IBT 29495</strain>
    </source>
</reference>
<name>A0A9W9Y0S7_9EURO</name>
<keyword evidence="2" id="KW-1185">Reference proteome</keyword>
<gene>
    <name evidence="1" type="ORF">N7463_003253</name>
</gene>
<evidence type="ECO:0000313" key="2">
    <source>
        <dbReference type="Proteomes" id="UP001149954"/>
    </source>
</evidence>
<organism evidence="1 2">
    <name type="scientific">Penicillium fimorum</name>
    <dbReference type="NCBI Taxonomy" id="1882269"/>
    <lineage>
        <taxon>Eukaryota</taxon>
        <taxon>Fungi</taxon>
        <taxon>Dikarya</taxon>
        <taxon>Ascomycota</taxon>
        <taxon>Pezizomycotina</taxon>
        <taxon>Eurotiomycetes</taxon>
        <taxon>Eurotiomycetidae</taxon>
        <taxon>Eurotiales</taxon>
        <taxon>Aspergillaceae</taxon>
        <taxon>Penicillium</taxon>
    </lineage>
</organism>
<reference evidence="1" key="2">
    <citation type="journal article" date="2023" name="IMA Fungus">
        <title>Comparative genomic study of the Penicillium genus elucidates a diverse pangenome and 15 lateral gene transfer events.</title>
        <authorList>
            <person name="Petersen C."/>
            <person name="Sorensen T."/>
            <person name="Nielsen M.R."/>
            <person name="Sondergaard T.E."/>
            <person name="Sorensen J.L."/>
            <person name="Fitzpatrick D.A."/>
            <person name="Frisvad J.C."/>
            <person name="Nielsen K.L."/>
        </authorList>
    </citation>
    <scope>NUCLEOTIDE SEQUENCE</scope>
    <source>
        <strain evidence="1">IBT 29495</strain>
    </source>
</reference>
<dbReference type="OrthoDB" id="4339989at2759"/>
<accession>A0A9W9Y0S7</accession>
<dbReference type="EMBL" id="JAPWDS010000002">
    <property type="protein sequence ID" value="KAJ5513701.1"/>
    <property type="molecule type" value="Genomic_DNA"/>
</dbReference>